<comment type="similarity">
    <text evidence="2">Belongs to the bacterial PQQ dehydrogenase family.</text>
</comment>
<dbReference type="Pfam" id="PF13360">
    <property type="entry name" value="PQQ_2"/>
    <property type="match status" value="1"/>
</dbReference>
<feature type="non-terminal residue" evidence="7">
    <location>
        <position position="1"/>
    </location>
</feature>
<dbReference type="SMART" id="SM00564">
    <property type="entry name" value="PQQ"/>
    <property type="match status" value="7"/>
</dbReference>
<evidence type="ECO:0000256" key="4">
    <source>
        <dbReference type="SAM" id="MobiDB-lite"/>
    </source>
</evidence>
<evidence type="ECO:0000313" key="7">
    <source>
        <dbReference type="EMBL" id="BAE98075.1"/>
    </source>
</evidence>
<dbReference type="GO" id="GO:0016491">
    <property type="term" value="F:oxidoreductase activity"/>
    <property type="evidence" value="ECO:0007669"/>
    <property type="project" value="UniProtKB-KW"/>
</dbReference>
<keyword evidence="3" id="KW-0560">Oxidoreductase</keyword>
<evidence type="ECO:0000256" key="3">
    <source>
        <dbReference type="ARBA" id="ARBA00023002"/>
    </source>
</evidence>
<evidence type="ECO:0000256" key="2">
    <source>
        <dbReference type="ARBA" id="ARBA00008156"/>
    </source>
</evidence>
<dbReference type="InterPro" id="IPR011047">
    <property type="entry name" value="Quinoprotein_ADH-like_sf"/>
</dbReference>
<dbReference type="Pfam" id="PF01011">
    <property type="entry name" value="PQQ"/>
    <property type="match status" value="1"/>
</dbReference>
<accession>Q0X0G1</accession>
<dbReference type="PANTHER" id="PTHR32303">
    <property type="entry name" value="QUINOPROTEIN ALCOHOL DEHYDROGENASE (CYTOCHROME C)"/>
    <property type="match status" value="1"/>
</dbReference>
<protein>
    <submittedName>
        <fullName evidence="7">Putative polyvinylalcohol dehydrogenase</fullName>
    </submittedName>
</protein>
<evidence type="ECO:0000256" key="1">
    <source>
        <dbReference type="ARBA" id="ARBA00001931"/>
    </source>
</evidence>
<dbReference type="SUPFAM" id="SSF50998">
    <property type="entry name" value="Quinoprotein alcohol dehydrogenase-like"/>
    <property type="match status" value="1"/>
</dbReference>
<gene>
    <name evidence="7" type="primary">alloA</name>
</gene>
<evidence type="ECO:0000259" key="5">
    <source>
        <dbReference type="Pfam" id="PF01011"/>
    </source>
</evidence>
<dbReference type="InterPro" id="IPR002372">
    <property type="entry name" value="PQQ_rpt_dom"/>
</dbReference>
<feature type="compositionally biased region" description="Basic and acidic residues" evidence="4">
    <location>
        <begin position="1"/>
        <end position="12"/>
    </location>
</feature>
<dbReference type="Gene3D" id="2.140.10.10">
    <property type="entry name" value="Quinoprotein alcohol dehydrogenase-like superfamily"/>
    <property type="match status" value="2"/>
</dbReference>
<feature type="region of interest" description="Disordered" evidence="4">
    <location>
        <begin position="1"/>
        <end position="52"/>
    </location>
</feature>
<feature type="domain" description="Pyrrolo-quinoline quinone repeat" evidence="5">
    <location>
        <begin position="61"/>
        <end position="330"/>
    </location>
</feature>
<dbReference type="AlphaFoldDB" id="Q0X0G1"/>
<evidence type="ECO:0000259" key="6">
    <source>
        <dbReference type="Pfam" id="PF13360"/>
    </source>
</evidence>
<dbReference type="InterPro" id="IPR018391">
    <property type="entry name" value="PQQ_b-propeller_rpt"/>
</dbReference>
<reference evidence="7" key="1">
    <citation type="journal article" date="2006" name="J. Antibiot.">
        <title>Biosynthesis of 2-deoxystreptamine-containing antibiotics in Streptoalloteichus hindustanus JCM 3268: characterization of 2-deoxy-scyllo-inosose synthase.</title>
        <authorList>
            <person name="Hirayama T."/>
            <person name="Tamegai H."/>
            <person name="Kudo F."/>
            <person name="Kojima K."/>
            <person name="Kakinuma K."/>
            <person name="Eguchi T."/>
        </authorList>
    </citation>
    <scope>NUCLEOTIDE SEQUENCE</scope>
    <source>
        <strain evidence="7">JCM 3268</strain>
    </source>
</reference>
<comment type="cofactor">
    <cofactor evidence="1">
        <name>pyrroloquinoline quinone</name>
        <dbReference type="ChEBI" id="CHEBI:58442"/>
    </cofactor>
</comment>
<feature type="domain" description="Pyrrolo-quinoline quinone repeat" evidence="6">
    <location>
        <begin position="383"/>
        <end position="511"/>
    </location>
</feature>
<name>Q0X0G1_STRHI</name>
<dbReference type="EMBL" id="AB103327">
    <property type="protein sequence ID" value="BAE98075.1"/>
    <property type="molecule type" value="Genomic_DNA"/>
</dbReference>
<feature type="compositionally biased region" description="Low complexity" evidence="4">
    <location>
        <begin position="42"/>
        <end position="51"/>
    </location>
</feature>
<proteinExistence type="inferred from homology"/>
<organism evidence="7">
    <name type="scientific">Streptoalloteichus hindustanus</name>
    <dbReference type="NCBI Taxonomy" id="2017"/>
    <lineage>
        <taxon>Bacteria</taxon>
        <taxon>Bacillati</taxon>
        <taxon>Actinomycetota</taxon>
        <taxon>Actinomycetes</taxon>
        <taxon>Pseudonocardiales</taxon>
        <taxon>Pseudonocardiaceae</taxon>
        <taxon>Streptoalloteichus</taxon>
    </lineage>
</organism>
<sequence length="561" mass="60204">IRRHRDQGDFRACHRTKAYSTPRVSRRAAGRAAADQRREPAADPAADAPEAFSGASWAADWPTWQKDLSGSRSNRAERRITPDNVENLRLKWAFTHPQPKGLPDGVRLTARSQPAVVNGVAYFGSTDGKFYAVNARTGKTKWELDLNEVNSGSGFTAVRNSPAVSGGKIFFGDYAGHLYAVDQKSGELVWSTKIDNHPQGLTTSSPIVHGGRVYVGVSSAENTGGIETACCTFRGHVDALDANTGALVWRHYTVPEAKAVGTWPNGATRYEPSGGGVWSSPVIDPSTRTLYVGTGQNYTGKEGETDTVLALDIANGEVRWKRQMTFPDVWRQVCADPSAPPGYCPGAKEGAALDYDFGAMPNIFSANGRKLVGIGQKNGMYHVFDAHTGEVVWQRQLGKPWPNGGVGGIQWGASYDGKRLYVATWFADPGSLFALDPATGRTLWETKHPANGCSTGGAAKHPEVCALANTPAVSTSPGLVYEGSADGKMRAYSAENGKVLWEFDTIREFQGVNGLTGHGQGISGGAVIADGVLYVNSGYFGQYGRFYPTDKGSVLLAFSLR</sequence>
<dbReference type="PANTHER" id="PTHR32303:SF10">
    <property type="entry name" value="OUTER MEMBRANE PROTEIN ASSEMBLY FACTOR BAMB"/>
    <property type="match status" value="1"/>
</dbReference>